<dbReference type="EMBL" id="FNVN01000001">
    <property type="protein sequence ID" value="SEF56278.1"/>
    <property type="molecule type" value="Genomic_DNA"/>
</dbReference>
<evidence type="ECO:0000256" key="1">
    <source>
        <dbReference type="SAM" id="MobiDB-lite"/>
    </source>
</evidence>
<name>A0A1H5T2A2_9EURY</name>
<dbReference type="Proteomes" id="UP000236740">
    <property type="component" value="Unassembled WGS sequence"/>
</dbReference>
<proteinExistence type="predicted"/>
<evidence type="ECO:0000313" key="2">
    <source>
        <dbReference type="EMBL" id="SEF56278.1"/>
    </source>
</evidence>
<protein>
    <submittedName>
        <fullName evidence="2">Uncharacterized protein</fullName>
    </submittedName>
</protein>
<feature type="region of interest" description="Disordered" evidence="1">
    <location>
        <begin position="1"/>
        <end position="20"/>
    </location>
</feature>
<gene>
    <name evidence="2" type="ORF">SAMN04488133_0134</name>
</gene>
<reference evidence="2 3" key="1">
    <citation type="submission" date="2016-10" db="EMBL/GenBank/DDBJ databases">
        <authorList>
            <person name="de Groot N.N."/>
        </authorList>
    </citation>
    <scope>NUCLEOTIDE SEQUENCE [LARGE SCALE GENOMIC DNA]</scope>
    <source>
        <strain evidence="2 3">CGMCC 1.10331</strain>
    </source>
</reference>
<dbReference type="AlphaFoldDB" id="A0A1H5T2A2"/>
<keyword evidence="3" id="KW-1185">Reference proteome</keyword>
<dbReference type="GeneID" id="39857834"/>
<dbReference type="RefSeq" id="WP_103989959.1">
    <property type="nucleotide sequence ID" value="NZ_CP031311.1"/>
</dbReference>
<accession>A0A1H5T2A2</accession>
<organism evidence="2 3">
    <name type="scientific">Halobellus limi</name>
    <dbReference type="NCBI Taxonomy" id="699433"/>
    <lineage>
        <taxon>Archaea</taxon>
        <taxon>Methanobacteriati</taxon>
        <taxon>Methanobacteriota</taxon>
        <taxon>Stenosarchaea group</taxon>
        <taxon>Halobacteria</taxon>
        <taxon>Halobacteriales</taxon>
        <taxon>Haloferacaceae</taxon>
        <taxon>Halobellus</taxon>
    </lineage>
</organism>
<sequence>MNGKAPVDKVGGPQEQGPWPSAIDEIVAGKRYRRQVDGSEVEIDVLDIRELKSEEQTAAGHTVMCVTTGGES</sequence>
<evidence type="ECO:0000313" key="3">
    <source>
        <dbReference type="Proteomes" id="UP000236740"/>
    </source>
</evidence>